<evidence type="ECO:0000313" key="2">
    <source>
        <dbReference type="EMBL" id="PZQ12026.1"/>
    </source>
</evidence>
<reference evidence="2 3" key="1">
    <citation type="submission" date="2017-08" db="EMBL/GenBank/DDBJ databases">
        <title>Infants hospitalized years apart are colonized by the same room-sourced microbial strains.</title>
        <authorList>
            <person name="Brooks B."/>
            <person name="Olm M.R."/>
            <person name="Firek B.A."/>
            <person name="Baker R."/>
            <person name="Thomas B.C."/>
            <person name="Morowitz M.J."/>
            <person name="Banfield J.F."/>
        </authorList>
    </citation>
    <scope>NUCLEOTIDE SEQUENCE [LARGE SCALE GENOMIC DNA]</scope>
    <source>
        <strain evidence="2">S2_005_003_R2_42</strain>
    </source>
</reference>
<name>A0A2W5K4I9_9GAMM</name>
<dbReference type="AlphaFoldDB" id="A0A2W5K4I9"/>
<organism evidence="2 3">
    <name type="scientific">Rhodanobacter denitrificans</name>
    <dbReference type="NCBI Taxonomy" id="666685"/>
    <lineage>
        <taxon>Bacteria</taxon>
        <taxon>Pseudomonadati</taxon>
        <taxon>Pseudomonadota</taxon>
        <taxon>Gammaproteobacteria</taxon>
        <taxon>Lysobacterales</taxon>
        <taxon>Rhodanobacteraceae</taxon>
        <taxon>Rhodanobacter</taxon>
    </lineage>
</organism>
<protein>
    <submittedName>
        <fullName evidence="2">Uncharacterized protein</fullName>
    </submittedName>
</protein>
<feature type="chain" id="PRO_5016120430" evidence="1">
    <location>
        <begin position="28"/>
        <end position="163"/>
    </location>
</feature>
<evidence type="ECO:0000256" key="1">
    <source>
        <dbReference type="SAM" id="SignalP"/>
    </source>
</evidence>
<dbReference type="Proteomes" id="UP000249046">
    <property type="component" value="Unassembled WGS sequence"/>
</dbReference>
<keyword evidence="1" id="KW-0732">Signal</keyword>
<comment type="caution">
    <text evidence="2">The sequence shown here is derived from an EMBL/GenBank/DDBJ whole genome shotgun (WGS) entry which is preliminary data.</text>
</comment>
<evidence type="ECO:0000313" key="3">
    <source>
        <dbReference type="Proteomes" id="UP000249046"/>
    </source>
</evidence>
<accession>A0A2W5K4I9</accession>
<dbReference type="EMBL" id="QFPO01000014">
    <property type="protein sequence ID" value="PZQ12026.1"/>
    <property type="molecule type" value="Genomic_DNA"/>
</dbReference>
<feature type="signal peptide" evidence="1">
    <location>
        <begin position="1"/>
        <end position="27"/>
    </location>
</feature>
<gene>
    <name evidence="2" type="ORF">DI564_13745</name>
</gene>
<sequence>MSHLSFRFAPHLAAALVFALPGTAAQAQTCGMPLPIDIPNPAVPFVHSGNTCMAGNVVSMVEGVALPHRDIVYQFRTGGGGDITATFTAAGFAATMLLVKGDPANAPSYIVGVGDASTPMVSGMLTDGVYTLIVTGDPGIPTTQCGTYTLEVSGMLTIPDPNC</sequence>
<proteinExistence type="predicted"/>